<evidence type="ECO:0000256" key="10">
    <source>
        <dbReference type="RuleBase" id="RU000451"/>
    </source>
</evidence>
<evidence type="ECO:0000256" key="7">
    <source>
        <dbReference type="ARBA" id="ARBA00023125"/>
    </source>
</evidence>
<dbReference type="Gene3D" id="1.10.20.10">
    <property type="entry name" value="Histone, subunit A"/>
    <property type="match status" value="1"/>
</dbReference>
<proteinExistence type="inferred from homology"/>
<reference evidence="13" key="1">
    <citation type="submission" date="2020-10" db="EMBL/GenBank/DDBJ databases">
        <authorList>
            <person name="Kikuchi T."/>
        </authorList>
    </citation>
    <scope>NUCLEOTIDE SEQUENCE</scope>
    <source>
        <strain evidence="13">NKZ352</strain>
    </source>
</reference>
<dbReference type="SUPFAM" id="SSF47113">
    <property type="entry name" value="Histone-fold"/>
    <property type="match status" value="1"/>
</dbReference>
<dbReference type="OrthoDB" id="1166527at2759"/>
<keyword evidence="4 10" id="KW-0158">Chromosome</keyword>
<evidence type="ECO:0000256" key="8">
    <source>
        <dbReference type="ARBA" id="ARBA00023242"/>
    </source>
</evidence>
<dbReference type="CDD" id="cd22910">
    <property type="entry name" value="HFD_H2B"/>
    <property type="match status" value="1"/>
</dbReference>
<dbReference type="Proteomes" id="UP000835052">
    <property type="component" value="Unassembled WGS sequence"/>
</dbReference>
<keyword evidence="8 10" id="KW-0539">Nucleus</keyword>
<dbReference type="PRINTS" id="PR00621">
    <property type="entry name" value="HISTONEH2B"/>
</dbReference>
<evidence type="ECO:0000313" key="14">
    <source>
        <dbReference type="Proteomes" id="UP000835052"/>
    </source>
</evidence>
<evidence type="ECO:0000313" key="13">
    <source>
        <dbReference type="EMBL" id="CAD6187748.1"/>
    </source>
</evidence>
<keyword evidence="6" id="KW-0832">Ubl conjugation</keyword>
<dbReference type="InterPro" id="IPR055333">
    <property type="entry name" value="HISTONE_H2B_site"/>
</dbReference>
<dbReference type="InterPro" id="IPR009072">
    <property type="entry name" value="Histone-fold"/>
</dbReference>
<keyword evidence="9 10" id="KW-0544">Nucleosome core</keyword>
<evidence type="ECO:0000256" key="2">
    <source>
        <dbReference type="ARBA" id="ARBA00004286"/>
    </source>
</evidence>
<dbReference type="GO" id="GO:0000786">
    <property type="term" value="C:nucleosome"/>
    <property type="evidence" value="ECO:0007669"/>
    <property type="project" value="UniProtKB-KW"/>
</dbReference>
<evidence type="ECO:0000256" key="9">
    <source>
        <dbReference type="ARBA" id="ARBA00023269"/>
    </source>
</evidence>
<keyword evidence="5" id="KW-1017">Isopeptide bond</keyword>
<name>A0A8S1GZA3_9PELO</name>
<dbReference type="AlphaFoldDB" id="A0A8S1GZA3"/>
<dbReference type="PROSITE" id="PS00357">
    <property type="entry name" value="HISTONE_H2B"/>
    <property type="match status" value="1"/>
</dbReference>
<evidence type="ECO:0000256" key="4">
    <source>
        <dbReference type="ARBA" id="ARBA00022454"/>
    </source>
</evidence>
<dbReference type="SMART" id="SM00427">
    <property type="entry name" value="H2B"/>
    <property type="match status" value="1"/>
</dbReference>
<organism evidence="13 14">
    <name type="scientific">Caenorhabditis auriculariae</name>
    <dbReference type="NCBI Taxonomy" id="2777116"/>
    <lineage>
        <taxon>Eukaryota</taxon>
        <taxon>Metazoa</taxon>
        <taxon>Ecdysozoa</taxon>
        <taxon>Nematoda</taxon>
        <taxon>Chromadorea</taxon>
        <taxon>Rhabditida</taxon>
        <taxon>Rhabditina</taxon>
        <taxon>Rhabditomorpha</taxon>
        <taxon>Rhabditoidea</taxon>
        <taxon>Rhabditidae</taxon>
        <taxon>Peloderinae</taxon>
        <taxon>Caenorhabditis</taxon>
    </lineage>
</organism>
<keyword evidence="7 10" id="KW-0238">DNA-binding</keyword>
<evidence type="ECO:0000256" key="5">
    <source>
        <dbReference type="ARBA" id="ARBA00022499"/>
    </source>
</evidence>
<evidence type="ECO:0000256" key="6">
    <source>
        <dbReference type="ARBA" id="ARBA00022843"/>
    </source>
</evidence>
<dbReference type="FunFam" id="1.10.20.10:FF:000043">
    <property type="entry name" value="Histone H2B"/>
    <property type="match status" value="1"/>
</dbReference>
<comment type="subunit">
    <text evidence="10">The nucleosome is a histone octamer containing two molecules each of H2A, H2B, H3 and H4 assembled in one H3-H4 heterotetramer and two H2A-H2B heterodimers. The octamer wraps approximately 147 bp of DNA.</text>
</comment>
<feature type="compositionally biased region" description="Polar residues" evidence="11">
    <location>
        <begin position="1"/>
        <end position="25"/>
    </location>
</feature>
<dbReference type="GO" id="GO:0003677">
    <property type="term" value="F:DNA binding"/>
    <property type="evidence" value="ECO:0007669"/>
    <property type="project" value="UniProtKB-KW"/>
</dbReference>
<dbReference type="GO" id="GO:0030527">
    <property type="term" value="F:structural constituent of chromatin"/>
    <property type="evidence" value="ECO:0007669"/>
    <property type="project" value="InterPro"/>
</dbReference>
<comment type="similarity">
    <text evidence="3 10">Belongs to the histone H2B family.</text>
</comment>
<gene>
    <name evidence="13" type="ORF">CAUJ_LOCUS3667</name>
</gene>
<evidence type="ECO:0000256" key="3">
    <source>
        <dbReference type="ARBA" id="ARBA00006846"/>
    </source>
</evidence>
<dbReference type="Pfam" id="PF00125">
    <property type="entry name" value="Histone"/>
    <property type="match status" value="1"/>
</dbReference>
<evidence type="ECO:0000259" key="12">
    <source>
        <dbReference type="Pfam" id="PF00125"/>
    </source>
</evidence>
<dbReference type="GO" id="GO:0046982">
    <property type="term" value="F:protein heterodimerization activity"/>
    <property type="evidence" value="ECO:0007669"/>
    <property type="project" value="InterPro"/>
</dbReference>
<dbReference type="EMBL" id="CAJGYM010000007">
    <property type="protein sequence ID" value="CAD6187748.1"/>
    <property type="molecule type" value="Genomic_DNA"/>
</dbReference>
<evidence type="ECO:0000256" key="1">
    <source>
        <dbReference type="ARBA" id="ARBA00004123"/>
    </source>
</evidence>
<dbReference type="InterPro" id="IPR007125">
    <property type="entry name" value="H2A/H2B/H3"/>
</dbReference>
<comment type="subcellular location">
    <subcellularLocation>
        <location evidence="2">Chromosome</location>
    </subcellularLocation>
    <subcellularLocation>
        <location evidence="1 10">Nucleus</location>
    </subcellularLocation>
</comment>
<evidence type="ECO:0000256" key="11">
    <source>
        <dbReference type="SAM" id="MobiDB-lite"/>
    </source>
</evidence>
<dbReference type="PANTHER" id="PTHR23428">
    <property type="entry name" value="HISTONE H2B"/>
    <property type="match status" value="1"/>
</dbReference>
<feature type="domain" description="Core Histone H2A/H2B/H3" evidence="12">
    <location>
        <begin position="79"/>
        <end position="158"/>
    </location>
</feature>
<feature type="compositionally biased region" description="Basic and acidic residues" evidence="11">
    <location>
        <begin position="26"/>
        <end position="45"/>
    </location>
</feature>
<sequence length="191" mass="21530">MSQHTKINNSRKNAAKSQSDITTAQEQEKPIETLKMEDKVEDNLKPETLPTQPETSDEKKKLETRKRGRPPGVIRRAVDKAKQRKKKRKNSNVAFSYYIHKVLKQVHPDCKISARAMSIMDSMVNDVMEMLSDQSSKLTEVAKRNTVTAREIQTSARLLLPGELAKHAVSEGTKAVTKYMSSISQSGKTTF</sequence>
<protein>
    <recommendedName>
        <fullName evidence="10">Histone H2B</fullName>
    </recommendedName>
</protein>
<comment type="caution">
    <text evidence="13">The sequence shown here is derived from an EMBL/GenBank/DDBJ whole genome shotgun (WGS) entry which is preliminary data.</text>
</comment>
<accession>A0A8S1GZA3</accession>
<dbReference type="GO" id="GO:0005634">
    <property type="term" value="C:nucleus"/>
    <property type="evidence" value="ECO:0007669"/>
    <property type="project" value="UniProtKB-SubCell"/>
</dbReference>
<dbReference type="InterPro" id="IPR000558">
    <property type="entry name" value="Histone_H2B"/>
</dbReference>
<keyword evidence="14" id="KW-1185">Reference proteome</keyword>
<feature type="region of interest" description="Disordered" evidence="11">
    <location>
        <begin position="1"/>
        <end position="73"/>
    </location>
</feature>